<name>A0A1J6W4Z9_9BACI</name>
<protein>
    <recommendedName>
        <fullName evidence="4">DUF1772 domain-containing protein</fullName>
    </recommendedName>
</protein>
<feature type="transmembrane region" description="Helical" evidence="1">
    <location>
        <begin position="58"/>
        <end position="78"/>
    </location>
</feature>
<dbReference type="OrthoDB" id="2595667at2"/>
<keyword evidence="1" id="KW-1133">Transmembrane helix</keyword>
<dbReference type="RefSeq" id="WP_071617346.1">
    <property type="nucleotide sequence ID" value="NZ_MINN01000074.1"/>
</dbReference>
<dbReference type="EMBL" id="MINN01000074">
    <property type="protein sequence ID" value="OIU71676.1"/>
    <property type="molecule type" value="Genomic_DNA"/>
</dbReference>
<feature type="transmembrane region" description="Helical" evidence="1">
    <location>
        <begin position="85"/>
        <end position="104"/>
    </location>
</feature>
<comment type="caution">
    <text evidence="2">The sequence shown here is derived from an EMBL/GenBank/DDBJ whole genome shotgun (WGS) entry which is preliminary data.</text>
</comment>
<evidence type="ECO:0008006" key="4">
    <source>
        <dbReference type="Google" id="ProtNLM"/>
    </source>
</evidence>
<sequence>MAKKVGYYSVLSHLWIQWIMLGGILLNTFMVYPNIFHNVPETLESSMDWMQIASPHTYFPPLGFVSILTGVLAGIFVWKVKPARKWVLFSLLAIILEGAASIVFEWPRNEIMFIKGADVHSVEFLKQTVKEFKIVHWFRVMCNIFGSLFIFIGFIKFDRFMTAKKINQSEVSK</sequence>
<keyword evidence="3" id="KW-1185">Reference proteome</keyword>
<evidence type="ECO:0000256" key="1">
    <source>
        <dbReference type="SAM" id="Phobius"/>
    </source>
</evidence>
<evidence type="ECO:0000313" key="2">
    <source>
        <dbReference type="EMBL" id="OIU71676.1"/>
    </source>
</evidence>
<keyword evidence="1" id="KW-0812">Transmembrane</keyword>
<evidence type="ECO:0000313" key="3">
    <source>
        <dbReference type="Proteomes" id="UP000182062"/>
    </source>
</evidence>
<dbReference type="AlphaFoldDB" id="A0A1J6W4Z9"/>
<feature type="transmembrane region" description="Helical" evidence="1">
    <location>
        <begin position="134"/>
        <end position="155"/>
    </location>
</feature>
<gene>
    <name evidence="2" type="ORF">BHE18_03145</name>
</gene>
<reference evidence="2 3" key="1">
    <citation type="submission" date="2016-09" db="EMBL/GenBank/DDBJ databases">
        <title>Bacillus aquimaris SAMM genome sequence reveals colonization and biosurfactant production capacities.</title>
        <authorList>
            <person name="Waghmode S.R."/>
            <person name="Suryavanshi M.V."/>
        </authorList>
    </citation>
    <scope>NUCLEOTIDE SEQUENCE [LARGE SCALE GENOMIC DNA]</scope>
    <source>
        <strain evidence="2 3">SAMM</strain>
    </source>
</reference>
<accession>A0A1J6W4Z9</accession>
<dbReference type="Proteomes" id="UP000182062">
    <property type="component" value="Unassembled WGS sequence"/>
</dbReference>
<proteinExistence type="predicted"/>
<organism evidence="2 3">
    <name type="scientific">Rossellomorea aquimaris</name>
    <dbReference type="NCBI Taxonomy" id="189382"/>
    <lineage>
        <taxon>Bacteria</taxon>
        <taxon>Bacillati</taxon>
        <taxon>Bacillota</taxon>
        <taxon>Bacilli</taxon>
        <taxon>Bacillales</taxon>
        <taxon>Bacillaceae</taxon>
        <taxon>Rossellomorea</taxon>
    </lineage>
</organism>
<feature type="transmembrane region" description="Helical" evidence="1">
    <location>
        <begin position="12"/>
        <end position="32"/>
    </location>
</feature>
<keyword evidence="1" id="KW-0472">Membrane</keyword>